<feature type="region of interest" description="Disordered" evidence="1">
    <location>
        <begin position="310"/>
        <end position="380"/>
    </location>
</feature>
<dbReference type="Proteomes" id="UP001273589">
    <property type="component" value="Unassembled WGS sequence"/>
</dbReference>
<dbReference type="AlphaFoldDB" id="A0AAJ2PY00"/>
<evidence type="ECO:0000256" key="1">
    <source>
        <dbReference type="SAM" id="MobiDB-lite"/>
    </source>
</evidence>
<dbReference type="EMBL" id="JARAWN010000394">
    <property type="protein sequence ID" value="MDX3135351.1"/>
    <property type="molecule type" value="Genomic_DNA"/>
</dbReference>
<proteinExistence type="predicted"/>
<protein>
    <submittedName>
        <fullName evidence="2">Uncharacterized protein</fullName>
    </submittedName>
</protein>
<name>A0AAJ2PY00_9ACTN</name>
<evidence type="ECO:0000313" key="3">
    <source>
        <dbReference type="Proteomes" id="UP001273589"/>
    </source>
</evidence>
<comment type="caution">
    <text evidence="2">The sequence shown here is derived from an EMBL/GenBank/DDBJ whole genome shotgun (WGS) entry which is preliminary data.</text>
</comment>
<dbReference type="RefSeq" id="WP_319697752.1">
    <property type="nucleotide sequence ID" value="NZ_JARAWN010000394.1"/>
</dbReference>
<feature type="compositionally biased region" description="Basic and acidic residues" evidence="1">
    <location>
        <begin position="368"/>
        <end position="380"/>
    </location>
</feature>
<accession>A0AAJ2PY00</accession>
<feature type="region of interest" description="Disordered" evidence="1">
    <location>
        <begin position="250"/>
        <end position="277"/>
    </location>
</feature>
<sequence length="380" mass="38469">MVRGTAGRRLVRVALLVGGLFVLGVLCGARASATEGAPTSPPLPAAVTVAVTEVTGTAGHGPPPTDEPAVARHMAQPVTERVARPVAERIARPMTDRIARPVTEDVVQRVADPVSLSRPVAEDVVQSVADPVSRPVTEGAVQPSAGIVVRPGVEHVVRPVTDPVSSRPVAGDVVQPLAEPVLRSLIEQVVVPVGDLVESVTEGLAGVRSQLPPVPGVPSLPGVPGPPELPGLPAWTTLPVESLPVVVTPQEPGRAGAERPGSAVDGDSGSGGEWASGPASVVYGPDAAVGGAVAVSALRRDAGAGDAPVVRVPAQHSPDGLPTSALRRHSTVDNGGPRRAEPQAAVSLDRAPLSLVPGVPAADAANGTRDRHRDIPEFPG</sequence>
<evidence type="ECO:0000313" key="2">
    <source>
        <dbReference type="EMBL" id="MDX3135351.1"/>
    </source>
</evidence>
<organism evidence="2 3">
    <name type="scientific">Streptomyces europaeiscabiei</name>
    <dbReference type="NCBI Taxonomy" id="146819"/>
    <lineage>
        <taxon>Bacteria</taxon>
        <taxon>Bacillati</taxon>
        <taxon>Actinomycetota</taxon>
        <taxon>Actinomycetes</taxon>
        <taxon>Kitasatosporales</taxon>
        <taxon>Streptomycetaceae</taxon>
        <taxon>Streptomyces</taxon>
    </lineage>
</organism>
<reference evidence="2" key="1">
    <citation type="journal article" date="2023" name="Microb. Genom.">
        <title>Mesoterricola silvestris gen. nov., sp. nov., Mesoterricola sediminis sp. nov., Geothrix oryzae sp. nov., Geothrix edaphica sp. nov., Geothrix rubra sp. nov., and Geothrix limicola sp. nov., six novel members of Acidobacteriota isolated from soils.</title>
        <authorList>
            <person name="Weisberg A.J."/>
            <person name="Pearce E."/>
            <person name="Kramer C.G."/>
            <person name="Chang J.H."/>
            <person name="Clarke C.R."/>
        </authorList>
    </citation>
    <scope>NUCLEOTIDE SEQUENCE</scope>
    <source>
        <strain evidence="2">ND06-05F</strain>
    </source>
</reference>
<gene>
    <name evidence="2" type="ORF">PV367_37430</name>
</gene>